<accession>A0ABD2WJW3</accession>
<feature type="domain" description="Reverse transcriptase Ty1/copia-type" evidence="2">
    <location>
        <begin position="120"/>
        <end position="221"/>
    </location>
</feature>
<name>A0ABD2WJW3_9HYME</name>
<dbReference type="GO" id="GO:0071897">
    <property type="term" value="P:DNA biosynthetic process"/>
    <property type="evidence" value="ECO:0007669"/>
    <property type="project" value="UniProtKB-ARBA"/>
</dbReference>
<dbReference type="SUPFAM" id="SSF56672">
    <property type="entry name" value="DNA/RNA polymerases"/>
    <property type="match status" value="1"/>
</dbReference>
<dbReference type="PANTHER" id="PTHR11439">
    <property type="entry name" value="GAG-POL-RELATED RETROTRANSPOSON"/>
    <property type="match status" value="1"/>
</dbReference>
<dbReference type="Proteomes" id="UP001627154">
    <property type="component" value="Unassembled WGS sequence"/>
</dbReference>
<dbReference type="InterPro" id="IPR013103">
    <property type="entry name" value="RVT_2"/>
</dbReference>
<comment type="caution">
    <text evidence="3">The sequence shown here is derived from an EMBL/GenBank/DDBJ whole genome shotgun (WGS) entry which is preliminary data.</text>
</comment>
<organism evidence="3 4">
    <name type="scientific">Trichogramma kaykai</name>
    <dbReference type="NCBI Taxonomy" id="54128"/>
    <lineage>
        <taxon>Eukaryota</taxon>
        <taxon>Metazoa</taxon>
        <taxon>Ecdysozoa</taxon>
        <taxon>Arthropoda</taxon>
        <taxon>Hexapoda</taxon>
        <taxon>Insecta</taxon>
        <taxon>Pterygota</taxon>
        <taxon>Neoptera</taxon>
        <taxon>Endopterygota</taxon>
        <taxon>Hymenoptera</taxon>
        <taxon>Apocrita</taxon>
        <taxon>Proctotrupomorpha</taxon>
        <taxon>Chalcidoidea</taxon>
        <taxon>Trichogrammatidae</taxon>
        <taxon>Trichogramma</taxon>
    </lineage>
</organism>
<feature type="domain" description="Reverse transcriptase Ty1/copia-type" evidence="2">
    <location>
        <begin position="237"/>
        <end position="370"/>
    </location>
</feature>
<reference evidence="3 4" key="1">
    <citation type="journal article" date="2024" name="bioRxiv">
        <title>A reference genome for Trichogramma kaykai: A tiny desert-dwelling parasitoid wasp with competing sex-ratio distorters.</title>
        <authorList>
            <person name="Culotta J."/>
            <person name="Lindsey A.R."/>
        </authorList>
    </citation>
    <scope>NUCLEOTIDE SEQUENCE [LARGE SCALE GENOMIC DNA]</scope>
    <source>
        <strain evidence="3 4">KSX58</strain>
    </source>
</reference>
<gene>
    <name evidence="3" type="ORF">TKK_012581</name>
</gene>
<dbReference type="Pfam" id="PF07727">
    <property type="entry name" value="RVT_2"/>
    <property type="match status" value="2"/>
</dbReference>
<evidence type="ECO:0000259" key="2">
    <source>
        <dbReference type="Pfam" id="PF07727"/>
    </source>
</evidence>
<dbReference type="AlphaFoldDB" id="A0ABD2WJW3"/>
<proteinExistence type="predicted"/>
<feature type="compositionally biased region" description="Polar residues" evidence="1">
    <location>
        <begin position="8"/>
        <end position="21"/>
    </location>
</feature>
<evidence type="ECO:0000313" key="4">
    <source>
        <dbReference type="Proteomes" id="UP001627154"/>
    </source>
</evidence>
<evidence type="ECO:0000313" key="3">
    <source>
        <dbReference type="EMBL" id="KAL3392876.1"/>
    </source>
</evidence>
<dbReference type="InterPro" id="IPR043502">
    <property type="entry name" value="DNA/RNA_pol_sf"/>
</dbReference>
<protein>
    <recommendedName>
        <fullName evidence="2">Reverse transcriptase Ty1/copia-type domain-containing protein</fullName>
    </recommendedName>
</protein>
<dbReference type="EMBL" id="JBJJXI010000101">
    <property type="protein sequence ID" value="KAL3392876.1"/>
    <property type="molecule type" value="Genomic_DNA"/>
</dbReference>
<dbReference type="PANTHER" id="PTHR11439:SF483">
    <property type="entry name" value="PEPTIDE SYNTHASE GLIP-LIKE, PUTATIVE (AFU_ORTHOLOGUE AFUA_3G12920)-RELATED"/>
    <property type="match status" value="1"/>
</dbReference>
<feature type="region of interest" description="Disordered" evidence="1">
    <location>
        <begin position="1"/>
        <end position="25"/>
    </location>
</feature>
<keyword evidence="4" id="KW-1185">Reference proteome</keyword>
<sequence>MIEENLIEDNSINNQKSSELFTPTDDIEIDLSSASSDTQVPSVNENQNSYVEKRLPGRPKLFKTDEEEEEVGLDNKVFYDDASEQANFASISYREAVTGEHSDEWKESICKKIGQIIKRETFDIVNKPKHVNIIDSESVLSNKTDSKGNVITKKARLVARGFEQSHGIDYFQTFAPVMRLESLRILIALAAQFSLKLNQLDITSAFLHGDLAEKVYMKIPKYLDLFLEILVKNEKYSNIYVKAKDMIEKIKKPNQVCLLKKALYGLKQAGRVWNQKIDNIFKSLNLKASKAEPCLYYDINKNYAILIILYVDDMLIAYNNEKKLNDLKEKLKSKIEVKDLGEAKYCVGIEHINKIVENFNLADAKTTATPADRSSLYSLQKKEAVPTLPYQELIGSVMYLSVATRSDIMHSVVFLSQFNTSFDREYWSAAKRIVKYLKSTINYGLIFKKDEFEINGFVDADWGSNILDRKSFTGYVFKLGESAITWKSQKKKR</sequence>
<evidence type="ECO:0000256" key="1">
    <source>
        <dbReference type="SAM" id="MobiDB-lite"/>
    </source>
</evidence>